<dbReference type="GO" id="GO:0019678">
    <property type="term" value="P:propionate metabolic process, methylmalonyl pathway"/>
    <property type="evidence" value="ECO:0007669"/>
    <property type="project" value="TreeGrafter"/>
</dbReference>
<comment type="caution">
    <text evidence="3">The sequence shown here is derived from an EMBL/GenBank/DDBJ whole genome shotgun (WGS) entry which is preliminary data.</text>
</comment>
<dbReference type="Pfam" id="PF01642">
    <property type="entry name" value="MM_CoA_mutase"/>
    <property type="match status" value="1"/>
</dbReference>
<dbReference type="EMBL" id="QUBR01000001">
    <property type="protein sequence ID" value="REK73860.1"/>
    <property type="molecule type" value="Genomic_DNA"/>
</dbReference>
<dbReference type="PANTHER" id="PTHR48101">
    <property type="entry name" value="METHYLMALONYL-COA MUTASE, MITOCHONDRIAL-RELATED"/>
    <property type="match status" value="1"/>
</dbReference>
<name>A0A371PEM9_9ACTN</name>
<accession>A0A371PEM9</accession>
<reference evidence="3 4" key="1">
    <citation type="submission" date="2018-08" db="EMBL/GenBank/DDBJ databases">
        <title>Aeromicrobium sp. M2KJ-4, whole genome shotgun sequence.</title>
        <authorList>
            <person name="Tuo L."/>
        </authorList>
    </citation>
    <scope>NUCLEOTIDE SEQUENCE [LARGE SCALE GENOMIC DNA]</scope>
    <source>
        <strain evidence="3 4">M2KJ-4</strain>
    </source>
</reference>
<organism evidence="3 4">
    <name type="scientific">Aeromicrobium endophyticum</name>
    <dbReference type="NCBI Taxonomy" id="2292704"/>
    <lineage>
        <taxon>Bacteria</taxon>
        <taxon>Bacillati</taxon>
        <taxon>Actinomycetota</taxon>
        <taxon>Actinomycetes</taxon>
        <taxon>Propionibacteriales</taxon>
        <taxon>Nocardioidaceae</taxon>
        <taxon>Aeromicrobium</taxon>
    </lineage>
</organism>
<sequence>MASDPLASSANPVTVEVPLSEGLEHTPGEWEKATAAVLRKSRRLADDADDSQVWAELATTTLDGISITPLGTPSLTTGLDDGGLPGQAPFTRGATATRELDGWDVRAWYTDPDAERTARDVVTDLENGVNSLWISAGSGGVPIDALATVLEPVFVDLAAVTLDAPFEPLEAARALAAVIADKGVDAAPGTSFGADPIGAAFRRRGAVDFDATVEIARLAHPLGVRALTVDATAAHDAGASDVQELAYSLATGAQYLRVLAEAGFTVEEAAGLIDFRYAATDEQFPTIAKLRAARRLWNRVVELSGVTTSAAAQLQHAVTSRPMMSRYDPYVNMLRTTVAAFAAGVGGASAVTVLPFDEPLGLPEPFSRRIARNTSSLLISEAHVAAVTDPAGGSHAVEKLTDDLARAAWTLFGEIDAAGSLEAALDLLRGRIEATVSDRALAVARRTRPVTGVSEFPQLHETLPERRPYDRPLEVHRYAGEFEALRDEPASAPVFLASMGTIAAFTARATFAANLLAAGGIDTVVAGPSEGVDDVVTAYEAADRPAVVCLVGNDKAYEAWGADLVEALRGAGATHVVLAGKAAVGADTTIAMGVDALAFLRSIREVLA</sequence>
<dbReference type="InterPro" id="IPR016176">
    <property type="entry name" value="Cbl-dep_enz_cat"/>
</dbReference>
<dbReference type="GO" id="GO:0031419">
    <property type="term" value="F:cobalamin binding"/>
    <property type="evidence" value="ECO:0007669"/>
    <property type="project" value="UniProtKB-KW"/>
</dbReference>
<evidence type="ECO:0000313" key="4">
    <source>
        <dbReference type="Proteomes" id="UP000265581"/>
    </source>
</evidence>
<dbReference type="AlphaFoldDB" id="A0A371PEM9"/>
<keyword evidence="4" id="KW-1185">Reference proteome</keyword>
<protein>
    <submittedName>
        <fullName evidence="3">Methylmalonyl-CoA mutase</fullName>
    </submittedName>
</protein>
<dbReference type="InterPro" id="IPR006099">
    <property type="entry name" value="MeMalonylCoA_mutase_a/b_cat"/>
</dbReference>
<dbReference type="Gene3D" id="3.40.50.280">
    <property type="entry name" value="Cobalamin-binding domain"/>
    <property type="match status" value="1"/>
</dbReference>
<dbReference type="GO" id="GO:0004494">
    <property type="term" value="F:methylmalonyl-CoA mutase activity"/>
    <property type="evidence" value="ECO:0007669"/>
    <property type="project" value="UniProtKB-EC"/>
</dbReference>
<dbReference type="RefSeq" id="WP_119703969.1">
    <property type="nucleotide sequence ID" value="NZ_JBHSOI010000001.1"/>
</dbReference>
<evidence type="ECO:0000259" key="2">
    <source>
        <dbReference type="Pfam" id="PF01642"/>
    </source>
</evidence>
<dbReference type="Gene3D" id="3.20.20.240">
    <property type="entry name" value="Methylmalonyl-CoA mutase"/>
    <property type="match status" value="1"/>
</dbReference>
<comment type="subunit">
    <text evidence="1">Heterodimer of an alpha and a beta chain.</text>
</comment>
<evidence type="ECO:0000256" key="1">
    <source>
        <dbReference type="ARBA" id="ARBA00011870"/>
    </source>
</evidence>
<gene>
    <name evidence="3" type="ORF">DX116_10170</name>
</gene>
<dbReference type="OrthoDB" id="9762378at2"/>
<dbReference type="SUPFAM" id="SSF51703">
    <property type="entry name" value="Cobalamin (vitamin B12)-dependent enzymes"/>
    <property type="match status" value="1"/>
</dbReference>
<feature type="domain" description="Methylmalonyl-CoA mutase alpha/beta chain catalytic" evidence="2">
    <location>
        <begin position="225"/>
        <end position="487"/>
    </location>
</feature>
<dbReference type="PANTHER" id="PTHR48101:SF4">
    <property type="entry name" value="METHYLMALONYL-COA MUTASE, MITOCHONDRIAL"/>
    <property type="match status" value="1"/>
</dbReference>
<evidence type="ECO:0000313" key="3">
    <source>
        <dbReference type="EMBL" id="REK73860.1"/>
    </source>
</evidence>
<dbReference type="GO" id="GO:0005737">
    <property type="term" value="C:cytoplasm"/>
    <property type="evidence" value="ECO:0007669"/>
    <property type="project" value="TreeGrafter"/>
</dbReference>
<dbReference type="Proteomes" id="UP000265581">
    <property type="component" value="Unassembled WGS sequence"/>
</dbReference>
<proteinExistence type="predicted"/>